<feature type="DNA-binding region" description="H-T-H motif" evidence="4">
    <location>
        <begin position="35"/>
        <end position="54"/>
    </location>
</feature>
<gene>
    <name evidence="6" type="primary">acrR_1</name>
    <name evidence="6" type="ORF">LA5096_00575</name>
</gene>
<dbReference type="GO" id="GO:0003700">
    <property type="term" value="F:DNA-binding transcription factor activity"/>
    <property type="evidence" value="ECO:0007669"/>
    <property type="project" value="TreeGrafter"/>
</dbReference>
<organism evidence="6 7">
    <name type="scientific">Roseibium album</name>
    <dbReference type="NCBI Taxonomy" id="311410"/>
    <lineage>
        <taxon>Bacteria</taxon>
        <taxon>Pseudomonadati</taxon>
        <taxon>Pseudomonadota</taxon>
        <taxon>Alphaproteobacteria</taxon>
        <taxon>Hyphomicrobiales</taxon>
        <taxon>Stappiaceae</taxon>
        <taxon>Roseibium</taxon>
    </lineage>
</organism>
<keyword evidence="2 4" id="KW-0238">DNA-binding</keyword>
<dbReference type="InterPro" id="IPR001647">
    <property type="entry name" value="HTH_TetR"/>
</dbReference>
<name>A0A0M6Z9D4_9HYPH</name>
<dbReference type="SUPFAM" id="SSF46689">
    <property type="entry name" value="Homeodomain-like"/>
    <property type="match status" value="1"/>
</dbReference>
<dbReference type="PANTHER" id="PTHR30055">
    <property type="entry name" value="HTH-TYPE TRANSCRIPTIONAL REGULATOR RUTR"/>
    <property type="match status" value="1"/>
</dbReference>
<keyword evidence="3" id="KW-0804">Transcription</keyword>
<dbReference type="PANTHER" id="PTHR30055:SF234">
    <property type="entry name" value="HTH-TYPE TRANSCRIPTIONAL REGULATOR BETI"/>
    <property type="match status" value="1"/>
</dbReference>
<dbReference type="PROSITE" id="PS50977">
    <property type="entry name" value="HTH_TETR_2"/>
    <property type="match status" value="1"/>
</dbReference>
<dbReference type="Gene3D" id="1.10.357.10">
    <property type="entry name" value="Tetracycline Repressor, domain 2"/>
    <property type="match status" value="1"/>
</dbReference>
<evidence type="ECO:0000313" key="7">
    <source>
        <dbReference type="Proteomes" id="UP000049983"/>
    </source>
</evidence>
<evidence type="ECO:0000313" key="6">
    <source>
        <dbReference type="EMBL" id="CTQ64926.1"/>
    </source>
</evidence>
<evidence type="ECO:0000256" key="2">
    <source>
        <dbReference type="ARBA" id="ARBA00023125"/>
    </source>
</evidence>
<dbReference type="Pfam" id="PF00440">
    <property type="entry name" value="TetR_N"/>
    <property type="match status" value="1"/>
</dbReference>
<dbReference type="EMBL" id="CXWC01000001">
    <property type="protein sequence ID" value="CTQ64926.1"/>
    <property type="molecule type" value="Genomic_DNA"/>
</dbReference>
<feature type="domain" description="HTH tetR-type" evidence="5">
    <location>
        <begin position="12"/>
        <end position="72"/>
    </location>
</feature>
<dbReference type="InterPro" id="IPR050109">
    <property type="entry name" value="HTH-type_TetR-like_transc_reg"/>
</dbReference>
<dbReference type="GO" id="GO:0000976">
    <property type="term" value="F:transcription cis-regulatory region binding"/>
    <property type="evidence" value="ECO:0007669"/>
    <property type="project" value="TreeGrafter"/>
</dbReference>
<dbReference type="AlphaFoldDB" id="A0A0M6Z9D4"/>
<sequence>MSEKLSRAETADARRKHIVETAAICFVEQGFHQTGIRDIAKRAGVSLGNIYNHFGGKTELIAEIATLEAEELAELQEGLTTNTDPLAALETFVERYLKLCSQPENAALTIEILAEAMRNPVIVEGFLTNRDSLLLALEDQIAAIRKLSGGNPDIPDRDCAKFTLDLIEGLSMRIAFSERKPSKRELNSLKRAVKRLV</sequence>
<dbReference type="RefSeq" id="WP_158510389.1">
    <property type="nucleotide sequence ID" value="NZ_CXWA01000003.1"/>
</dbReference>
<dbReference type="InterPro" id="IPR009057">
    <property type="entry name" value="Homeodomain-like_sf"/>
</dbReference>
<reference evidence="7" key="1">
    <citation type="submission" date="2015-07" db="EMBL/GenBank/DDBJ databases">
        <authorList>
            <person name="Rodrigo-Torres Lidia"/>
            <person name="Arahal R.David."/>
        </authorList>
    </citation>
    <scope>NUCLEOTIDE SEQUENCE [LARGE SCALE GENOMIC DNA]</scope>
    <source>
        <strain evidence="7">CECT 5096</strain>
    </source>
</reference>
<accession>A0A0M6Z9D4</accession>
<keyword evidence="7" id="KW-1185">Reference proteome</keyword>
<dbReference type="SUPFAM" id="SSF48498">
    <property type="entry name" value="Tetracyclin repressor-like, C-terminal domain"/>
    <property type="match status" value="1"/>
</dbReference>
<protein>
    <submittedName>
        <fullName evidence="6">Potential acrAB operon repressor</fullName>
    </submittedName>
</protein>
<evidence type="ECO:0000259" key="5">
    <source>
        <dbReference type="PROSITE" id="PS50977"/>
    </source>
</evidence>
<evidence type="ECO:0000256" key="4">
    <source>
        <dbReference type="PROSITE-ProRule" id="PRU00335"/>
    </source>
</evidence>
<proteinExistence type="predicted"/>
<dbReference type="GeneID" id="97668024"/>
<keyword evidence="1" id="KW-0805">Transcription regulation</keyword>
<evidence type="ECO:0000256" key="1">
    <source>
        <dbReference type="ARBA" id="ARBA00023015"/>
    </source>
</evidence>
<dbReference type="InterPro" id="IPR036271">
    <property type="entry name" value="Tet_transcr_reg_TetR-rel_C_sf"/>
</dbReference>
<dbReference type="Proteomes" id="UP000049983">
    <property type="component" value="Unassembled WGS sequence"/>
</dbReference>
<dbReference type="STRING" id="311410.LA5095_03208"/>
<evidence type="ECO:0000256" key="3">
    <source>
        <dbReference type="ARBA" id="ARBA00023163"/>
    </source>
</evidence>
<dbReference type="PRINTS" id="PR00455">
    <property type="entry name" value="HTHTETR"/>
</dbReference>